<dbReference type="RefSeq" id="WP_136385937.1">
    <property type="nucleotide sequence ID" value="NZ_SSOD01000013.1"/>
</dbReference>
<feature type="signal peptide" evidence="2">
    <location>
        <begin position="1"/>
        <end position="23"/>
    </location>
</feature>
<evidence type="ECO:0000313" key="4">
    <source>
        <dbReference type="Proteomes" id="UP000307956"/>
    </source>
</evidence>
<keyword evidence="2" id="KW-0732">Signal</keyword>
<dbReference type="Proteomes" id="UP000307956">
    <property type="component" value="Unassembled WGS sequence"/>
</dbReference>
<evidence type="ECO:0000313" key="3">
    <source>
        <dbReference type="EMBL" id="THF59422.1"/>
    </source>
</evidence>
<sequence>MGLPRRAELLLAAVLALPLAVQAQSGGRSNTFYCCDDDSGRPVCGDTLPAICYGKAYREITPQGTIRRHVASPEELARQKAEERRREAEKARSLRQHRLDQALLETYANLEDLDTRRDRAVGDLQNSLDTLNLRLAELEAQRKRFEEEREFYRDGEAPRDLINNLRVTEAEISAQRMVIDAKTREMNAVQARFDEDRRRYLELTVDGQQRR</sequence>
<dbReference type="OrthoDB" id="5298412at2"/>
<name>A0A4V3WAI9_9RHOO</name>
<evidence type="ECO:0000256" key="2">
    <source>
        <dbReference type="SAM" id="SignalP"/>
    </source>
</evidence>
<evidence type="ECO:0000256" key="1">
    <source>
        <dbReference type="SAM" id="Coils"/>
    </source>
</evidence>
<accession>A0A4V3WAI9</accession>
<organism evidence="3 4">
    <name type="scientific">Pseudothauera rhizosphaerae</name>
    <dbReference type="NCBI Taxonomy" id="2565932"/>
    <lineage>
        <taxon>Bacteria</taxon>
        <taxon>Pseudomonadati</taxon>
        <taxon>Pseudomonadota</taxon>
        <taxon>Betaproteobacteria</taxon>
        <taxon>Rhodocyclales</taxon>
        <taxon>Zoogloeaceae</taxon>
        <taxon>Pseudothauera</taxon>
    </lineage>
</organism>
<feature type="coiled-coil region" evidence="1">
    <location>
        <begin position="121"/>
        <end position="155"/>
    </location>
</feature>
<dbReference type="AlphaFoldDB" id="A0A4V3WAI9"/>
<protein>
    <recommendedName>
        <fullName evidence="5">DUF4124 domain-containing protein</fullName>
    </recommendedName>
</protein>
<evidence type="ECO:0008006" key="5">
    <source>
        <dbReference type="Google" id="ProtNLM"/>
    </source>
</evidence>
<feature type="chain" id="PRO_5020561553" description="DUF4124 domain-containing protein" evidence="2">
    <location>
        <begin position="24"/>
        <end position="211"/>
    </location>
</feature>
<keyword evidence="1" id="KW-0175">Coiled coil</keyword>
<gene>
    <name evidence="3" type="ORF">E6O51_15635</name>
</gene>
<proteinExistence type="predicted"/>
<reference evidence="3 4" key="1">
    <citation type="submission" date="2019-04" db="EMBL/GenBank/DDBJ databases">
        <title>Azoarcus rhizosphaerae sp. nov. isolated from rhizosphere of Ficus religiosa.</title>
        <authorList>
            <person name="Lin S.-Y."/>
            <person name="Hameed A."/>
            <person name="Hsu Y.-H."/>
            <person name="Young C.-C."/>
        </authorList>
    </citation>
    <scope>NUCLEOTIDE SEQUENCE [LARGE SCALE GENOMIC DNA]</scope>
    <source>
        <strain evidence="3 4">CC-YHH848</strain>
    </source>
</reference>
<dbReference type="EMBL" id="SSOD01000013">
    <property type="protein sequence ID" value="THF59422.1"/>
    <property type="molecule type" value="Genomic_DNA"/>
</dbReference>
<keyword evidence="4" id="KW-1185">Reference proteome</keyword>
<comment type="caution">
    <text evidence="3">The sequence shown here is derived from an EMBL/GenBank/DDBJ whole genome shotgun (WGS) entry which is preliminary data.</text>
</comment>